<evidence type="ECO:0000313" key="8">
    <source>
        <dbReference type="Proteomes" id="UP000886851"/>
    </source>
</evidence>
<feature type="domain" description="Thioredoxin" evidence="6">
    <location>
        <begin position="319"/>
        <end position="463"/>
    </location>
</feature>
<evidence type="ECO:0000256" key="5">
    <source>
        <dbReference type="SAM" id="SignalP"/>
    </source>
</evidence>
<name>A0A9D1ZIH5_9BACE</name>
<accession>A0A9D1ZIH5</accession>
<feature type="signal peptide" evidence="5">
    <location>
        <begin position="1"/>
        <end position="26"/>
    </location>
</feature>
<dbReference type="PROSITE" id="PS51352">
    <property type="entry name" value="THIOREDOXIN_2"/>
    <property type="match status" value="1"/>
</dbReference>
<keyword evidence="5" id="KW-0732">Signal</keyword>
<dbReference type="AlphaFoldDB" id="A0A9D1ZIH5"/>
<evidence type="ECO:0000256" key="4">
    <source>
        <dbReference type="ARBA" id="ARBA00023284"/>
    </source>
</evidence>
<dbReference type="InterPro" id="IPR036249">
    <property type="entry name" value="Thioredoxin-like_sf"/>
</dbReference>
<evidence type="ECO:0000256" key="1">
    <source>
        <dbReference type="ARBA" id="ARBA00004196"/>
    </source>
</evidence>
<dbReference type="Pfam" id="PF08534">
    <property type="entry name" value="Redoxin"/>
    <property type="match status" value="1"/>
</dbReference>
<dbReference type="SUPFAM" id="SSF52833">
    <property type="entry name" value="Thioredoxin-like"/>
    <property type="match status" value="1"/>
</dbReference>
<evidence type="ECO:0000256" key="2">
    <source>
        <dbReference type="ARBA" id="ARBA00022748"/>
    </source>
</evidence>
<sequence>MHNLFSSYLKPSCLLALSAVIFQACAPKADAPLLEGKLDVAEPTQIAFVYDYEGDNYVDELTTDSTGAFTYNPELAGQDADLIVYVGQDLYGAYVRRGSSVRMDIRGTEATFVGDHTDRCVFNNVLYHAFSPWVFKPTPDHPFDLDEWTAKLEQGRADVKKAIDAVTDDEARARYQRLADAVCKYYRLQTLSLDQMVNQADHAAQMDSLMATIDPNADESRLSGLINYWYNESELHRSTGNTPDLTTYFIRQINGIDSVLTNEGNKKSLTNMLCNMFFMYQPSDSAVTAFRQGIAPQLAKAPRIAQNIEQMLAERAKQIKDGDALPSDPVLLARDGSRTTLSKVIRGKVAYIDFWATWCAPCCREIPYFEKVWQQYKDNDQIVFVSVSQDDNAKAWEKKMDADRPQWPNYIFDKVSGRQFLEAMGINAIPRFVIVGRDGRIISVDAVRPSDKEVTAALDAALAR</sequence>
<evidence type="ECO:0000256" key="3">
    <source>
        <dbReference type="ARBA" id="ARBA00023157"/>
    </source>
</evidence>
<feature type="chain" id="PRO_5038866138" evidence="5">
    <location>
        <begin position="27"/>
        <end position="464"/>
    </location>
</feature>
<gene>
    <name evidence="7" type="ORF">H9824_09705</name>
</gene>
<dbReference type="PANTHER" id="PTHR42852">
    <property type="entry name" value="THIOL:DISULFIDE INTERCHANGE PROTEIN DSBE"/>
    <property type="match status" value="1"/>
</dbReference>
<comment type="caution">
    <text evidence="7">The sequence shown here is derived from an EMBL/GenBank/DDBJ whole genome shotgun (WGS) entry which is preliminary data.</text>
</comment>
<comment type="subcellular location">
    <subcellularLocation>
        <location evidence="1">Cell envelope</location>
    </subcellularLocation>
</comment>
<dbReference type="EMBL" id="DXCV01000064">
    <property type="protein sequence ID" value="HIY88965.1"/>
    <property type="molecule type" value="Genomic_DNA"/>
</dbReference>
<dbReference type="InterPro" id="IPR013740">
    <property type="entry name" value="Redoxin"/>
</dbReference>
<protein>
    <submittedName>
        <fullName evidence="7">TlpA family protein disulfide reductase</fullName>
    </submittedName>
</protein>
<organism evidence="7 8">
    <name type="scientific">Candidatus Bacteroides pullicola</name>
    <dbReference type="NCBI Taxonomy" id="2838475"/>
    <lineage>
        <taxon>Bacteria</taxon>
        <taxon>Pseudomonadati</taxon>
        <taxon>Bacteroidota</taxon>
        <taxon>Bacteroidia</taxon>
        <taxon>Bacteroidales</taxon>
        <taxon>Bacteroidaceae</taxon>
        <taxon>Bacteroides</taxon>
    </lineage>
</organism>
<keyword evidence="2" id="KW-0201">Cytochrome c-type biogenesis</keyword>
<dbReference type="CDD" id="cd02966">
    <property type="entry name" value="TlpA_like_family"/>
    <property type="match status" value="1"/>
</dbReference>
<dbReference type="PANTHER" id="PTHR42852:SF6">
    <property type="entry name" value="THIOL:DISULFIDE INTERCHANGE PROTEIN DSBE"/>
    <property type="match status" value="1"/>
</dbReference>
<dbReference type="Gene3D" id="3.40.30.10">
    <property type="entry name" value="Glutaredoxin"/>
    <property type="match status" value="1"/>
</dbReference>
<reference evidence="7" key="1">
    <citation type="journal article" date="2021" name="PeerJ">
        <title>Extensive microbial diversity within the chicken gut microbiome revealed by metagenomics and culture.</title>
        <authorList>
            <person name="Gilroy R."/>
            <person name="Ravi A."/>
            <person name="Getino M."/>
            <person name="Pursley I."/>
            <person name="Horton D.L."/>
            <person name="Alikhan N.F."/>
            <person name="Baker D."/>
            <person name="Gharbi K."/>
            <person name="Hall N."/>
            <person name="Watson M."/>
            <person name="Adriaenssens E.M."/>
            <person name="Foster-Nyarko E."/>
            <person name="Jarju S."/>
            <person name="Secka A."/>
            <person name="Antonio M."/>
            <person name="Oren A."/>
            <person name="Chaudhuri R.R."/>
            <person name="La Ragione R."/>
            <person name="Hildebrand F."/>
            <person name="Pallen M.J."/>
        </authorList>
    </citation>
    <scope>NUCLEOTIDE SEQUENCE</scope>
    <source>
        <strain evidence="7">Gambia2-208</strain>
    </source>
</reference>
<dbReference type="InterPro" id="IPR013766">
    <property type="entry name" value="Thioredoxin_domain"/>
</dbReference>
<evidence type="ECO:0000313" key="7">
    <source>
        <dbReference type="EMBL" id="HIY88965.1"/>
    </source>
</evidence>
<dbReference type="GO" id="GO:0030313">
    <property type="term" value="C:cell envelope"/>
    <property type="evidence" value="ECO:0007669"/>
    <property type="project" value="UniProtKB-SubCell"/>
</dbReference>
<dbReference type="GO" id="GO:0016491">
    <property type="term" value="F:oxidoreductase activity"/>
    <property type="evidence" value="ECO:0007669"/>
    <property type="project" value="InterPro"/>
</dbReference>
<proteinExistence type="predicted"/>
<dbReference type="InterPro" id="IPR050553">
    <property type="entry name" value="Thioredoxin_ResA/DsbE_sf"/>
</dbReference>
<dbReference type="Proteomes" id="UP000886851">
    <property type="component" value="Unassembled WGS sequence"/>
</dbReference>
<reference evidence="7" key="2">
    <citation type="submission" date="2021-04" db="EMBL/GenBank/DDBJ databases">
        <authorList>
            <person name="Gilroy R."/>
        </authorList>
    </citation>
    <scope>NUCLEOTIDE SEQUENCE</scope>
    <source>
        <strain evidence="7">Gambia2-208</strain>
    </source>
</reference>
<evidence type="ECO:0000259" key="6">
    <source>
        <dbReference type="PROSITE" id="PS51352"/>
    </source>
</evidence>
<keyword evidence="4" id="KW-0676">Redox-active center</keyword>
<keyword evidence="3" id="KW-1015">Disulfide bond</keyword>
<dbReference type="GO" id="GO:0017004">
    <property type="term" value="P:cytochrome complex assembly"/>
    <property type="evidence" value="ECO:0007669"/>
    <property type="project" value="UniProtKB-KW"/>
</dbReference>